<evidence type="ECO:0000313" key="10">
    <source>
        <dbReference type="EMBL" id="AVG47369.1"/>
    </source>
</evidence>
<comment type="similarity">
    <text evidence="1">Belongs to the DEAD box helicase family. DEAH subfamily.</text>
</comment>
<dbReference type="GO" id="GO:0005524">
    <property type="term" value="F:ATP binding"/>
    <property type="evidence" value="ECO:0007669"/>
    <property type="project" value="UniProtKB-KW"/>
</dbReference>
<evidence type="ECO:0000256" key="4">
    <source>
        <dbReference type="ARBA" id="ARBA00022801"/>
    </source>
</evidence>
<evidence type="ECO:0000256" key="3">
    <source>
        <dbReference type="ARBA" id="ARBA00022741"/>
    </source>
</evidence>
<name>A0A2L2DMH8_MIMIV</name>
<organism evidence="10">
    <name type="scientific">Acanthamoeba polyphaga mimivirus</name>
    <name type="common">APMV</name>
    <dbReference type="NCBI Taxonomy" id="212035"/>
    <lineage>
        <taxon>Viruses</taxon>
        <taxon>Varidnaviria</taxon>
        <taxon>Bamfordvirae</taxon>
        <taxon>Nucleocytoviricota</taxon>
        <taxon>Megaviricetes</taxon>
        <taxon>Imitervirales</taxon>
        <taxon>Mimiviridae</taxon>
        <taxon>Megamimivirinae</taxon>
        <taxon>Mimivirus</taxon>
        <taxon>Mimivirus bradfordmassiliense</taxon>
    </lineage>
</organism>
<evidence type="ECO:0000259" key="9">
    <source>
        <dbReference type="PROSITE" id="PS51194"/>
    </source>
</evidence>
<reference evidence="10" key="1">
    <citation type="journal article" date="2017" name="Front. Microbiol.">
        <title>Genome Characterization of the First Mimiviruses of Lineage C Isolated in Brazil.</title>
        <authorList>
            <person name="Assis F.L."/>
            <person name="Franco-Luiz A.P.M."/>
            <person name="Dos Santos R.N."/>
            <person name="Campos F.S."/>
            <person name="Dornas F.P."/>
            <person name="Borato P.V.M."/>
            <person name="Franco A.C."/>
            <person name="Abrahao J.S."/>
            <person name="Colson P."/>
            <person name="Scola B."/>
        </authorList>
    </citation>
    <scope>NUCLEOTIDE SEQUENCE [LARGE SCALE GENOMIC DNA]</scope>
</reference>
<dbReference type="Pfam" id="PF00271">
    <property type="entry name" value="Helicase_C"/>
    <property type="match status" value="1"/>
</dbReference>
<dbReference type="InterPro" id="IPR014001">
    <property type="entry name" value="Helicase_ATP-bd"/>
</dbReference>
<dbReference type="Proteomes" id="UP000279644">
    <property type="component" value="Segment"/>
</dbReference>
<evidence type="ECO:0000256" key="2">
    <source>
        <dbReference type="ARBA" id="ARBA00012552"/>
    </source>
</evidence>
<proteinExistence type="inferred from homology"/>
<dbReference type="GO" id="GO:0003724">
    <property type="term" value="F:RNA helicase activity"/>
    <property type="evidence" value="ECO:0007669"/>
    <property type="project" value="UniProtKB-EC"/>
</dbReference>
<accession>A0A2L2DMH8</accession>
<dbReference type="EC" id="3.6.4.13" evidence="2"/>
<dbReference type="Gene3D" id="3.40.50.300">
    <property type="entry name" value="P-loop containing nucleotide triphosphate hydrolases"/>
    <property type="match status" value="2"/>
</dbReference>
<sequence length="1730" mass="204182">MASTTVSNNIIENIDWSLLIDNGQVWIKKDDDQYRFIKNNLINWIFPVLNVDDKQLLLDSIVSVINTIYLKFGFDDNPEKSDTLLWKQLIQNRLLDLRALLAIMLPFINDNAEDDKKHKLKNLSDLFLQKDERGVYVYTNTQYNRCVRRKSRNDTIIYNRPFMREYFLNHLQMLLMSIESCSNKLYINWVDVLPITMTSYQTTKLYVDTMKKMNNLRGTNNVKMMSTYIDPNSGLSFQDIYNVISNHLFHEIKNHKWLIYDIIINNKPITLIKYLETKFDFEIIWKEQLWSQLSPDEINVFASEWNLFLNSNNITDSTILHHFYFFFSKYHVNSSKLIRQGKLILNQDPDDEIEDMEEDIRVTPETTRYARQGMINVPVDEIYLFLYNQLTAFKQSWYYYMIKTSDREYLDTSSDIFITPKNVYNFSKSMVHYNKTRTEYLTIPKYWNSLKPEFIEMILIRILDIPNNTNNWSKNNWFNINKYLRKIYPNISEEQLPQINYDIYNSIRKNIISIIFESMIYHGLLSDFKPNATITDNSIIESLVNSDDDRKKTNYKYQQIKKQYLSGNKLEDYLNNAYYYITCAPYNELPPVYSPKYSKTDNYSKPYFDFLTSDQIWTFTYAMNWVSQINFYHHYANNRVMYITGATGVGKSTQVPKLLMYSQKMIDYNANGKIICTQPRVPPTVGNAETISRELGVQLRIYSGLYEKNIFSNRYEVQFKHKKEQHLDRNSNSFLRIVTDGTLLEEMVNAPFMTKSRPNNTAIDADGNVAEWVKNFTSENIYDILIIDEAHEHNANMDMILTLARDIVYMNNSIKLVIVSATMDDDEPIYRRYYRNINDNRAYPVSSYIETNILDRANMDRRIHISPPGATTQFIIKDHYLTKAESSIINTSNFVQYGINKTIEIANTTTQGDILLFMTGQADIRKAIRGINSKTSSNVIALGYYSELSEEMKTFIVKIHETLSTYTRYKEDVELEEKDITRRVPPGTYTRAVIIATNVAEASITLTNLKYVIDTGYNKVVVFDPLESISKTLTVPISYSSATQRRGRVGRLASGEVYHMYDEEKIINNKTAYKIADSNVRDLVVKFLKSNPKDSHIVTPENDINSIKNLQKFKQYYTRSNQSNFLYEILKNPNPYMDIIKNRYTYVSDLKNLTQFYTYYGKTDNVKYIGNYFENNLIEYMRNNHDDYDYQMNDEFYSRAYTGYDDYILEDQQLVFYIIHPDENVITRNLYTGKFSSLNFNQSVSDAYYYYLLTANNIRNFNDIKKINYQNFSLLKYHLAINDAKSQLLVVDIPMNQINQSIQYTNIDDNSANLVAEFYSGTISSVYTSTIKSMFFSNINKIQSIYSLDITNNINNLLWYSYGLPYNVQNDILALLLMINVSADINQWIIPSKSKTTTLKFFGINSTFGGDIYFLWKLWNDIKSVLQQYNLAILTEINETLFSNFKNYKMEYLRRKKIPFEQFLLIDNMYKSGKLNVEDEYYYYINDLNMDYSTITTNTNLIEHLTIIAQNRLLNPEKIIDFVIDYLNNSFMISKKTWMFNYELKYKLNDEDNEFDVLEWANRVLLLPSINLNYPYSVWDKIYEAYIRAYSNNLVKNQGNYYLKINNGLIIPPSTWSKNIKIEKTFIKSKTPYLIYHVIDSKSDESNIIYLSPVKLEWVFQINPLYYYYLLYDSDNILDFIKPGTNILETTKIIETNRKYFEIPYLIQYLDTLDDPYISKIIRDKLINYD</sequence>
<evidence type="ECO:0000256" key="7">
    <source>
        <dbReference type="ARBA" id="ARBA00047984"/>
    </source>
</evidence>
<dbReference type="SMART" id="SM00490">
    <property type="entry name" value="HELICc"/>
    <property type="match status" value="1"/>
</dbReference>
<dbReference type="PANTHER" id="PTHR18934:SF91">
    <property type="entry name" value="PRE-MRNA-SPLICING FACTOR ATP-DEPENDENT RNA HELICASE PRP16"/>
    <property type="match status" value="1"/>
</dbReference>
<comment type="catalytic activity">
    <reaction evidence="7">
        <text>ATP + H2O = ADP + phosphate + H(+)</text>
        <dbReference type="Rhea" id="RHEA:13065"/>
        <dbReference type="ChEBI" id="CHEBI:15377"/>
        <dbReference type="ChEBI" id="CHEBI:15378"/>
        <dbReference type="ChEBI" id="CHEBI:30616"/>
        <dbReference type="ChEBI" id="CHEBI:43474"/>
        <dbReference type="ChEBI" id="CHEBI:456216"/>
        <dbReference type="EC" id="3.6.4.13"/>
    </reaction>
</comment>
<dbReference type="GO" id="GO:0016787">
    <property type="term" value="F:hydrolase activity"/>
    <property type="evidence" value="ECO:0007669"/>
    <property type="project" value="UniProtKB-KW"/>
</dbReference>
<dbReference type="SUPFAM" id="SSF52540">
    <property type="entry name" value="P-loop containing nucleoside triphosphate hydrolases"/>
    <property type="match status" value="1"/>
</dbReference>
<dbReference type="SMART" id="SM00487">
    <property type="entry name" value="DEXDc"/>
    <property type="match status" value="1"/>
</dbReference>
<dbReference type="PROSITE" id="PS51192">
    <property type="entry name" value="HELICASE_ATP_BIND_1"/>
    <property type="match status" value="1"/>
</dbReference>
<protein>
    <recommendedName>
        <fullName evidence="2">RNA helicase</fullName>
        <ecNumber evidence="2">3.6.4.13</ecNumber>
    </recommendedName>
</protein>
<dbReference type="PANTHER" id="PTHR18934">
    <property type="entry name" value="ATP-DEPENDENT RNA HELICASE"/>
    <property type="match status" value="1"/>
</dbReference>
<keyword evidence="4" id="KW-0378">Hydrolase</keyword>
<evidence type="ECO:0000256" key="1">
    <source>
        <dbReference type="ARBA" id="ARBA00008792"/>
    </source>
</evidence>
<feature type="domain" description="Helicase ATP-binding" evidence="8">
    <location>
        <begin position="632"/>
        <end position="841"/>
    </location>
</feature>
<dbReference type="InterPro" id="IPR001650">
    <property type="entry name" value="Helicase_C-like"/>
</dbReference>
<organismHost>
    <name type="scientific">Acanthamoeba polyphaga</name>
    <name type="common">Amoeba</name>
    <dbReference type="NCBI Taxonomy" id="5757"/>
</organismHost>
<dbReference type="CDD" id="cd17917">
    <property type="entry name" value="DEXHc_RHA-like"/>
    <property type="match status" value="1"/>
</dbReference>
<dbReference type="GO" id="GO:0003723">
    <property type="term" value="F:RNA binding"/>
    <property type="evidence" value="ECO:0007669"/>
    <property type="project" value="TreeGrafter"/>
</dbReference>
<evidence type="ECO:0000256" key="6">
    <source>
        <dbReference type="ARBA" id="ARBA00022840"/>
    </source>
</evidence>
<evidence type="ECO:0000256" key="5">
    <source>
        <dbReference type="ARBA" id="ARBA00022806"/>
    </source>
</evidence>
<keyword evidence="5 10" id="KW-0347">Helicase</keyword>
<keyword evidence="3" id="KW-0547">Nucleotide-binding</keyword>
<dbReference type="InterPro" id="IPR027417">
    <property type="entry name" value="P-loop_NTPase"/>
</dbReference>
<keyword evidence="6" id="KW-0067">ATP-binding</keyword>
<evidence type="ECO:0000259" key="8">
    <source>
        <dbReference type="PROSITE" id="PS51192"/>
    </source>
</evidence>
<dbReference type="PROSITE" id="PS51194">
    <property type="entry name" value="HELICASE_CTER"/>
    <property type="match status" value="1"/>
</dbReference>
<dbReference type="EMBL" id="MG602508">
    <property type="protein sequence ID" value="AVG47369.1"/>
    <property type="molecule type" value="Genomic_DNA"/>
</dbReference>
<feature type="domain" description="Helicase C-terminal" evidence="9">
    <location>
        <begin position="923"/>
        <end position="1105"/>
    </location>
</feature>
<dbReference type="CDD" id="cd18791">
    <property type="entry name" value="SF2_C_RHA"/>
    <property type="match status" value="1"/>
</dbReference>